<evidence type="ECO:0008006" key="4">
    <source>
        <dbReference type="Google" id="ProtNLM"/>
    </source>
</evidence>
<dbReference type="Proteomes" id="UP000320811">
    <property type="component" value="Unassembled WGS sequence"/>
</dbReference>
<dbReference type="OrthoDB" id="605297at2"/>
<sequence>MNYKKSLVFLISFCIVFFGNIIYTLSCGGDEDPYDYYVSFFNPTIKGDGYEPFYYTSLTTFYGDPTPSEETANVADWQGYTGGKVTAKDIRECIYTYSTEQLSIIANGSNLLPDSVKQNTFTQFLLKEKNREAARYLLFAKTCEPAVINADPWSVPERNNVLLGNLYKEGAELYNKTRDKDIRDRYAFQLIRLQHYSKEYAAAAASFDKLFGGKEASTLVYYKALALKAGALLRMKDSVQGAYLFSRVFEKAPSLRIPSFTGLMWANTTARDVYPLCKDNHEKGTVAAVYGLANADFSLTGLREVYAFDPASPAMTILLGRELNKLEQGYLSPYLEQIASNGMVSMRDYAVEERGKMLVQLKALQQVVDSLVDKGKLRDMDLWRISSAYLSYMGKDYAGAKARLDVVKAKDADIRDQWEIINLLVNINQQKTIDSTFESKLLASFKWLDTKTPESTSTDSWWGNTDKPAFFRKTYRNLLFAVLAPRYHQQGDLVKEALIRGRCDSLHNGYGVSGETAIAQITDDMNTAALIRLNDFLRQPVKTPYESYLVRFFPKEINMSERIGISYMRVHDFGHARDWFKKTPASAMAASFQVFREQLQDFGEDTAIRTYNKPINQLQFCERMVQLEEKMKTTPVPPSVYYDYASALFSISYYGKTWFFVKDYRPSTDWYTSADDKDPFTKQYFGCYTAESYYLKAAQASTDREFRARCAFMAARCSQKHTAENNDSDKYLSALIRNRYFPLLATNFADTKFYQQAYGQCSYLRDYVKVTKKK</sequence>
<proteinExistence type="predicted"/>
<protein>
    <recommendedName>
        <fullName evidence="4">Tetratricopeptide repeat protein</fullName>
    </recommendedName>
</protein>
<feature type="transmembrane region" description="Helical" evidence="1">
    <location>
        <begin position="7"/>
        <end position="25"/>
    </location>
</feature>
<keyword evidence="1" id="KW-0812">Transmembrane</keyword>
<reference evidence="2 3" key="1">
    <citation type="submission" date="2019-06" db="EMBL/GenBank/DDBJ databases">
        <title>Sorghum-associated microbial communities from plants grown in Nebraska, USA.</title>
        <authorList>
            <person name="Schachtman D."/>
        </authorList>
    </citation>
    <scope>NUCLEOTIDE SEQUENCE [LARGE SCALE GENOMIC DNA]</scope>
    <source>
        <strain evidence="2 3">1209</strain>
    </source>
</reference>
<accession>A0A561PH55</accession>
<comment type="caution">
    <text evidence="2">The sequence shown here is derived from an EMBL/GenBank/DDBJ whole genome shotgun (WGS) entry which is preliminary data.</text>
</comment>
<evidence type="ECO:0000256" key="1">
    <source>
        <dbReference type="SAM" id="Phobius"/>
    </source>
</evidence>
<gene>
    <name evidence="2" type="ORF">FHW36_107336</name>
</gene>
<organism evidence="2 3">
    <name type="scientific">Chitinophaga polysaccharea</name>
    <dbReference type="NCBI Taxonomy" id="1293035"/>
    <lineage>
        <taxon>Bacteria</taxon>
        <taxon>Pseudomonadati</taxon>
        <taxon>Bacteroidota</taxon>
        <taxon>Chitinophagia</taxon>
        <taxon>Chitinophagales</taxon>
        <taxon>Chitinophagaceae</taxon>
        <taxon>Chitinophaga</taxon>
    </lineage>
</organism>
<keyword evidence="1" id="KW-0472">Membrane</keyword>
<keyword evidence="3" id="KW-1185">Reference proteome</keyword>
<evidence type="ECO:0000313" key="2">
    <source>
        <dbReference type="EMBL" id="TWF37400.1"/>
    </source>
</evidence>
<name>A0A561PH55_9BACT</name>
<dbReference type="AlphaFoldDB" id="A0A561PH55"/>
<keyword evidence="1" id="KW-1133">Transmembrane helix</keyword>
<dbReference type="EMBL" id="VIWO01000007">
    <property type="protein sequence ID" value="TWF37400.1"/>
    <property type="molecule type" value="Genomic_DNA"/>
</dbReference>
<evidence type="ECO:0000313" key="3">
    <source>
        <dbReference type="Proteomes" id="UP000320811"/>
    </source>
</evidence>
<dbReference type="RefSeq" id="WP_145672500.1">
    <property type="nucleotide sequence ID" value="NZ_VIWO01000007.1"/>
</dbReference>